<dbReference type="InterPro" id="IPR055380">
    <property type="entry name" value="BBS2_hp_dom"/>
</dbReference>
<dbReference type="GO" id="GO:1905515">
    <property type="term" value="P:non-motile cilium assembly"/>
    <property type="evidence" value="ECO:0007669"/>
    <property type="project" value="InterPro"/>
</dbReference>
<feature type="domain" description="BBS2 hairpin" evidence="3">
    <location>
        <begin position="217"/>
        <end position="264"/>
    </location>
</feature>
<organism evidence="4">
    <name type="scientific">Timema poppense</name>
    <name type="common">Walking stick</name>
    <dbReference type="NCBI Taxonomy" id="170557"/>
    <lineage>
        <taxon>Eukaryota</taxon>
        <taxon>Metazoa</taxon>
        <taxon>Ecdysozoa</taxon>
        <taxon>Arthropoda</taxon>
        <taxon>Hexapoda</taxon>
        <taxon>Insecta</taxon>
        <taxon>Pterygota</taxon>
        <taxon>Neoptera</taxon>
        <taxon>Polyneoptera</taxon>
        <taxon>Phasmatodea</taxon>
        <taxon>Timematodea</taxon>
        <taxon>Timematoidea</taxon>
        <taxon>Timematidae</taxon>
        <taxon>Timema</taxon>
    </lineage>
</organism>
<dbReference type="Pfam" id="PF14782">
    <property type="entry name" value="BBS2_GAE"/>
    <property type="match status" value="1"/>
</dbReference>
<dbReference type="GO" id="GO:0034464">
    <property type="term" value="C:BBSome"/>
    <property type="evidence" value="ECO:0007669"/>
    <property type="project" value="InterPro"/>
</dbReference>
<name>A0A7R9CWE0_TIMPO</name>
<gene>
    <name evidence="4" type="ORF">TPSB3V08_LOCUS3985</name>
</gene>
<dbReference type="Pfam" id="PF23353">
    <property type="entry name" value="BBS2_hp"/>
    <property type="match status" value="1"/>
</dbReference>
<dbReference type="InterPro" id="IPR055379">
    <property type="entry name" value="BBS2_pf_dom"/>
</dbReference>
<dbReference type="InterPro" id="IPR029333">
    <property type="entry name" value="BBS2_GAE_dom"/>
</dbReference>
<dbReference type="PANTHER" id="PTHR32465">
    <property type="entry name" value="BARDET-BIEDL SYNDROME 2 PROTEIN"/>
    <property type="match status" value="1"/>
</dbReference>
<dbReference type="PANTHER" id="PTHR32465:SF0">
    <property type="entry name" value="BARDET-BIEDL SYNDROME 2 PROTEIN"/>
    <property type="match status" value="1"/>
</dbReference>
<feature type="domain" description="BBS2 GAE" evidence="1">
    <location>
        <begin position="6"/>
        <end position="28"/>
    </location>
</feature>
<dbReference type="GO" id="GO:0036064">
    <property type="term" value="C:ciliary basal body"/>
    <property type="evidence" value="ECO:0007669"/>
    <property type="project" value="TreeGrafter"/>
</dbReference>
<feature type="domain" description="BBS2 platform" evidence="2">
    <location>
        <begin position="35"/>
        <end position="120"/>
    </location>
</feature>
<proteinExistence type="predicted"/>
<dbReference type="AlphaFoldDB" id="A0A7R9CWE0"/>
<dbReference type="GO" id="GO:0031514">
    <property type="term" value="C:motile cilium"/>
    <property type="evidence" value="ECO:0007669"/>
    <property type="project" value="TreeGrafter"/>
</dbReference>
<protein>
    <submittedName>
        <fullName evidence="4">Uncharacterized protein</fullName>
    </submittedName>
</protein>
<evidence type="ECO:0000259" key="2">
    <source>
        <dbReference type="Pfam" id="PF23350"/>
    </source>
</evidence>
<accession>A0A7R9CWE0</accession>
<dbReference type="GO" id="GO:0043005">
    <property type="term" value="C:neuron projection"/>
    <property type="evidence" value="ECO:0007669"/>
    <property type="project" value="TreeGrafter"/>
</dbReference>
<evidence type="ECO:0000259" key="1">
    <source>
        <dbReference type="Pfam" id="PF14782"/>
    </source>
</evidence>
<reference evidence="4" key="1">
    <citation type="submission" date="2020-11" db="EMBL/GenBank/DDBJ databases">
        <authorList>
            <person name="Tran Van P."/>
        </authorList>
    </citation>
    <scope>NUCLEOTIDE SEQUENCE</scope>
</reference>
<dbReference type="Pfam" id="PF23350">
    <property type="entry name" value="BBS2_pf"/>
    <property type="match status" value="1"/>
</dbReference>
<dbReference type="GO" id="GO:0016020">
    <property type="term" value="C:membrane"/>
    <property type="evidence" value="ECO:0007669"/>
    <property type="project" value="TreeGrafter"/>
</dbReference>
<sequence length="299" mass="33886">MDQKRSLVGCKGSQHYHVFELTRQLPRFSMYTVTTESSQPCDSFVSCFINERLQRIAMWLNQNFLLSEELEVSFDLKVSFLSLRNNSELTVTMFPDGRLVINTEDIVLAGELIQSLAAFLNLEHVQLLLQFFHLSIATQSIERCHVSALGGGGEFEYFVGDVTLAIMKLILKSKLKPFKTRGVHRVTYQRVDISHRQNFGLIGYAFVIQVQVVAGFPLQYRRLEELMQKVIALKEARLRLGAEMADHSGLIRSLVDSLKDLKSKNRSSIKLSLANPINKKAADLLKKLKTSCSSLSDQE</sequence>
<dbReference type="InterPro" id="IPR016616">
    <property type="entry name" value="Bardet-Biedl_syndrome_2_prot"/>
</dbReference>
<dbReference type="EMBL" id="OD001824">
    <property type="protein sequence ID" value="CAD7403296.1"/>
    <property type="molecule type" value="Genomic_DNA"/>
</dbReference>
<evidence type="ECO:0000313" key="4">
    <source>
        <dbReference type="EMBL" id="CAD7403296.1"/>
    </source>
</evidence>
<evidence type="ECO:0000259" key="3">
    <source>
        <dbReference type="Pfam" id="PF23353"/>
    </source>
</evidence>